<feature type="coiled-coil region" evidence="1">
    <location>
        <begin position="244"/>
        <end position="278"/>
    </location>
</feature>
<protein>
    <recommendedName>
        <fullName evidence="6">Protein GAMETE EXPRESSED 1</fullName>
    </recommendedName>
</protein>
<feature type="region of interest" description="Disordered" evidence="2">
    <location>
        <begin position="545"/>
        <end position="580"/>
    </location>
</feature>
<keyword evidence="1" id="KW-0175">Coiled coil</keyword>
<dbReference type="Gene3D" id="1.10.287.950">
    <property type="entry name" value="Methyl-accepting chemotaxis protein"/>
    <property type="match status" value="1"/>
</dbReference>
<feature type="coiled-coil region" evidence="1">
    <location>
        <begin position="149"/>
        <end position="176"/>
    </location>
</feature>
<evidence type="ECO:0008006" key="6">
    <source>
        <dbReference type="Google" id="ProtNLM"/>
    </source>
</evidence>
<evidence type="ECO:0000256" key="2">
    <source>
        <dbReference type="SAM" id="MobiDB-lite"/>
    </source>
</evidence>
<dbReference type="EMBL" id="BTGU01000002">
    <property type="protein sequence ID" value="GMN27835.1"/>
    <property type="molecule type" value="Genomic_DNA"/>
</dbReference>
<gene>
    <name evidence="4" type="ORF">TIFTF001_001804</name>
</gene>
<keyword evidence="3" id="KW-1133">Transmembrane helix</keyword>
<feature type="transmembrane region" description="Helical" evidence="3">
    <location>
        <begin position="442"/>
        <end position="461"/>
    </location>
</feature>
<keyword evidence="3" id="KW-0472">Membrane</keyword>
<feature type="transmembrane region" description="Helical" evidence="3">
    <location>
        <begin position="473"/>
        <end position="493"/>
    </location>
</feature>
<dbReference type="PANTHER" id="PTHR33538:SF2">
    <property type="entry name" value="PROTEIN GAMETE EXPRESSED 1"/>
    <property type="match status" value="1"/>
</dbReference>
<feature type="region of interest" description="Disordered" evidence="2">
    <location>
        <begin position="1"/>
        <end position="23"/>
    </location>
</feature>
<evidence type="ECO:0000313" key="4">
    <source>
        <dbReference type="EMBL" id="GMN27835.1"/>
    </source>
</evidence>
<proteinExistence type="predicted"/>
<keyword evidence="3" id="KW-0812">Transmembrane</keyword>
<reference evidence="4" key="1">
    <citation type="submission" date="2023-07" db="EMBL/GenBank/DDBJ databases">
        <title>draft genome sequence of fig (Ficus carica).</title>
        <authorList>
            <person name="Takahashi T."/>
            <person name="Nishimura K."/>
        </authorList>
    </citation>
    <scope>NUCLEOTIDE SEQUENCE</scope>
</reference>
<keyword evidence="5" id="KW-1185">Reference proteome</keyword>
<feature type="transmembrane region" description="Helical" evidence="3">
    <location>
        <begin position="412"/>
        <end position="430"/>
    </location>
</feature>
<comment type="caution">
    <text evidence="4">The sequence shown here is derived from an EMBL/GenBank/DDBJ whole genome shotgun (WGS) entry which is preliminary data.</text>
</comment>
<dbReference type="Proteomes" id="UP001187192">
    <property type="component" value="Unassembled WGS sequence"/>
</dbReference>
<organism evidence="4 5">
    <name type="scientific">Ficus carica</name>
    <name type="common">Common fig</name>
    <dbReference type="NCBI Taxonomy" id="3494"/>
    <lineage>
        <taxon>Eukaryota</taxon>
        <taxon>Viridiplantae</taxon>
        <taxon>Streptophyta</taxon>
        <taxon>Embryophyta</taxon>
        <taxon>Tracheophyta</taxon>
        <taxon>Spermatophyta</taxon>
        <taxon>Magnoliopsida</taxon>
        <taxon>eudicotyledons</taxon>
        <taxon>Gunneridae</taxon>
        <taxon>Pentapetalae</taxon>
        <taxon>rosids</taxon>
        <taxon>fabids</taxon>
        <taxon>Rosales</taxon>
        <taxon>Moraceae</taxon>
        <taxon>Ficeae</taxon>
        <taxon>Ficus</taxon>
    </lineage>
</organism>
<evidence type="ECO:0000256" key="3">
    <source>
        <dbReference type="SAM" id="Phobius"/>
    </source>
</evidence>
<dbReference type="AlphaFoldDB" id="A0AA88CR26"/>
<dbReference type="InterPro" id="IPR040346">
    <property type="entry name" value="GEX1/Brambleberry"/>
</dbReference>
<feature type="compositionally biased region" description="Polar residues" evidence="2">
    <location>
        <begin position="561"/>
        <end position="574"/>
    </location>
</feature>
<accession>A0AA88CR26</accession>
<feature type="compositionally biased region" description="Low complexity" evidence="2">
    <location>
        <begin position="1"/>
        <end position="14"/>
    </location>
</feature>
<dbReference type="PANTHER" id="PTHR33538">
    <property type="entry name" value="PROTEIN GAMETE EXPRESSED 1"/>
    <property type="match status" value="1"/>
</dbReference>
<sequence>MSWFWSSSSSSSSSAAHNPSEKPAMSREIHIAAEFSIDALNDDKGVERVWNAKRKLVGSKSCWHDAYQGILGACSEIAADDSERRKRFAWDLSNCFQKDSGRLPFPSCRAGSPMKECLEKLDNHAIHTYRGFFLETNSICHQLQSDIFRRQTERLVNDLKKSAEYAEEKLETIDEKSEHMLQGTKDIHNSLTSLDEQTQQVAQTAGKISDHIWEISKQSEAVFEQSEKISASQMELQKGQDMMKEKLEEGIVMLQESYHNLDNEIGNLRVETVQIEREITRVGDTMSNKMNILQNKADDIGNLAGVSLERQKELLQGQSEALGGLQLLTKFQSQALEESRDVLQQLTNFGHEQQKELLQRQEQLQRAHDHLVENSKSMLAAQQTFEKKQAAMFIALDKLFALHNALLLESRLIKAFFLYSVSMFVLYMFTSTKQTYTVRHRLYIGLCTSFLIEFIILRFTTTGIEQQTWLINLLRSLFVLLATVQILHAIFTYRDYEMLNYVMLKNLTEDVNNMRKKAELGWETESEVDWYTWVDTEIPDGVDNLQDPDYHAPGYEEEVGDNSNATSSVTTRYNLRTRRR</sequence>
<evidence type="ECO:0000256" key="1">
    <source>
        <dbReference type="SAM" id="Coils"/>
    </source>
</evidence>
<name>A0AA88CR26_FICCA</name>
<evidence type="ECO:0000313" key="5">
    <source>
        <dbReference type="Proteomes" id="UP001187192"/>
    </source>
</evidence>